<dbReference type="GO" id="GO:0000224">
    <property type="term" value="F:peptide-N4-(N-acetyl-beta-glucosaminyl)asparagine amidase activity"/>
    <property type="evidence" value="ECO:0007669"/>
    <property type="project" value="TreeGrafter"/>
</dbReference>
<dbReference type="OrthoDB" id="5438497at2"/>
<dbReference type="GO" id="GO:0005829">
    <property type="term" value="C:cytosol"/>
    <property type="evidence" value="ECO:0007669"/>
    <property type="project" value="TreeGrafter"/>
</dbReference>
<dbReference type="Proteomes" id="UP000253324">
    <property type="component" value="Unassembled WGS sequence"/>
</dbReference>
<protein>
    <submittedName>
        <fullName evidence="3">Putative alpha-1,2-mannosidase</fullName>
    </submittedName>
</protein>
<dbReference type="FunFam" id="3.30.2080.10:FF:000001">
    <property type="entry name" value="Alpha-1,2-mannosidase subfamily"/>
    <property type="match status" value="1"/>
</dbReference>
<dbReference type="InterPro" id="IPR012939">
    <property type="entry name" value="Glyco_hydro_92"/>
</dbReference>
<dbReference type="InterPro" id="IPR014718">
    <property type="entry name" value="GH-type_carb-bd"/>
</dbReference>
<dbReference type="InterPro" id="IPR050883">
    <property type="entry name" value="PNGase"/>
</dbReference>
<evidence type="ECO:0000259" key="2">
    <source>
        <dbReference type="Pfam" id="PF17678"/>
    </source>
</evidence>
<dbReference type="Pfam" id="PF07971">
    <property type="entry name" value="Glyco_hydro_92"/>
    <property type="match status" value="1"/>
</dbReference>
<dbReference type="AlphaFoldDB" id="A0A368Z457"/>
<dbReference type="NCBIfam" id="TIGR01180">
    <property type="entry name" value="aman2_put"/>
    <property type="match status" value="1"/>
</dbReference>
<keyword evidence="4" id="KW-1185">Reference proteome</keyword>
<dbReference type="RefSeq" id="WP_147274587.1">
    <property type="nucleotide sequence ID" value="NZ_QPJM01000001.1"/>
</dbReference>
<dbReference type="InterPro" id="IPR008928">
    <property type="entry name" value="6-hairpin_glycosidase_sf"/>
</dbReference>
<accession>A0A368Z457</accession>
<dbReference type="FunFam" id="1.20.1050.60:FF:000001">
    <property type="entry name" value="Putative alpha-1,2-mannosidase"/>
    <property type="match status" value="1"/>
</dbReference>
<dbReference type="Gene3D" id="1.20.1610.10">
    <property type="entry name" value="alpha-1,2-mannosidases domains"/>
    <property type="match status" value="1"/>
</dbReference>
<reference evidence="3 4" key="1">
    <citation type="submission" date="2018-07" db="EMBL/GenBank/DDBJ databases">
        <title>Genomic Encyclopedia of Type Strains, Phase III (KMG-III): the genomes of soil and plant-associated and newly described type strains.</title>
        <authorList>
            <person name="Whitman W."/>
        </authorList>
    </citation>
    <scope>NUCLEOTIDE SEQUENCE [LARGE SCALE GENOMIC DNA]</scope>
    <source>
        <strain evidence="3 4">31-25a</strain>
    </source>
</reference>
<dbReference type="PANTHER" id="PTHR12143:SF43">
    <property type="entry name" value="PUTATIVE-RELATED"/>
    <property type="match status" value="1"/>
</dbReference>
<dbReference type="GO" id="GO:0005975">
    <property type="term" value="P:carbohydrate metabolic process"/>
    <property type="evidence" value="ECO:0007669"/>
    <property type="project" value="InterPro"/>
</dbReference>
<dbReference type="InterPro" id="IPR041371">
    <property type="entry name" value="GH92_N"/>
</dbReference>
<dbReference type="Gene3D" id="3.30.2080.10">
    <property type="entry name" value="GH92 mannosidase domain"/>
    <property type="match status" value="1"/>
</dbReference>
<comment type="caution">
    <text evidence="3">The sequence shown here is derived from an EMBL/GenBank/DDBJ whole genome shotgun (WGS) entry which is preliminary data.</text>
</comment>
<dbReference type="GO" id="GO:0030246">
    <property type="term" value="F:carbohydrate binding"/>
    <property type="evidence" value="ECO:0007669"/>
    <property type="project" value="InterPro"/>
</dbReference>
<feature type="non-terminal residue" evidence="3">
    <location>
        <position position="1"/>
    </location>
</feature>
<feature type="domain" description="Glycosyl hydrolase family 92 N-terminal" evidence="2">
    <location>
        <begin position="42"/>
        <end position="256"/>
    </location>
</feature>
<dbReference type="EMBL" id="QPJM01000001">
    <property type="protein sequence ID" value="RCW87242.1"/>
    <property type="molecule type" value="Genomic_DNA"/>
</dbReference>
<sequence>QLALDAANKLGASATDDFKTRISALEAAVEKLKFEPQLLADYVNTTRGSINHDYASDGVARGNTFPATAMPFGFNMWTPVNKSNRDWFYDVTSNSMQGFAVTHEASGHNGNHQALKFMPVGDETRVSAGEPFERKDEIAKAHYYGVTFKNGMKTEITPTHHAAYVRFTAPAAFTKTTIAFDQFVGNGLQKIDKEKGTISGETHHQHDVHTPKLYFFVRFDSPITNFKNTSSSVAKGWVQFDTPTDNKVVGMRMATSFISEAQAEENLNQEIPAAKNFDDVLELAQAAWNERLNTIQVDGATEDQKIILYSNMYRAFLYPNSAWEKVKGADGRYEAKYSSPYTDDDKIKKGKIWVGNGFWDTYRTTWPLYTLLNPNEAGEMLDGFVNGYKDGGWTTRWSNPGYRDSMVATSLDVILADAYMKGVRNFDVDAAYKSMLRNATAYSYQNDRGRKGMDQMPFYGHKPGGGEAVAWSLEAYLNDFGISEIAKALGKTDDAAYLANRAISYPNIFDSTSTGTWADGWFRTKYTNGNWDTGPSSPQTWGYGYTEGNAWSYAFLAPQDGQGLANLYGGRDKLKIKLDKFFATRPGSDGGSYGMIHEVREALEVYNKAPLLGEYQHSNQTVHHSIYMYNYAGAPSGTQNLVREVMDKLYFTGFDKSGVSNGEGYIGDEDNGEQSAWYVLSAMGFYPVSMGRPEYAIGAPYFPKMTIGLRDADGVTNRLNIKAPNVNAANRYVQAVRLNGMAVTRNYLLHMEIAKGGTLEFDMGPNPSQWGTGENDVPTSITKPGVKPSPLQSLLPQGNYDVTSTPAANSVRIFDRTSGTEWASDTGAPTINVALKASKAATPVSIYTLTDGSDVTKSPKSWTFKGSNDGITWVELDKRENQTFLWPRQTRPFVLKNPATYKQYRLELGTGAVTIAEFELLGNAPQ</sequence>
<dbReference type="GO" id="GO:0006516">
    <property type="term" value="P:glycoprotein catabolic process"/>
    <property type="evidence" value="ECO:0007669"/>
    <property type="project" value="TreeGrafter"/>
</dbReference>
<dbReference type="SUPFAM" id="SSF48208">
    <property type="entry name" value="Six-hairpin glycosidases"/>
    <property type="match status" value="1"/>
</dbReference>
<dbReference type="Gene3D" id="2.70.98.10">
    <property type="match status" value="1"/>
</dbReference>
<proteinExistence type="predicted"/>
<dbReference type="Gene3D" id="2.60.120.260">
    <property type="entry name" value="Galactose-binding domain-like"/>
    <property type="match status" value="1"/>
</dbReference>
<evidence type="ECO:0000313" key="4">
    <source>
        <dbReference type="Proteomes" id="UP000253324"/>
    </source>
</evidence>
<gene>
    <name evidence="3" type="ORF">C7476_1011</name>
</gene>
<feature type="domain" description="Glycosyl hydrolase family 92" evidence="1">
    <location>
        <begin position="262"/>
        <end position="765"/>
    </location>
</feature>
<organism evidence="3 4">
    <name type="scientific">Phyllobacterium bourgognense</name>
    <dbReference type="NCBI Taxonomy" id="314236"/>
    <lineage>
        <taxon>Bacteria</taxon>
        <taxon>Pseudomonadati</taxon>
        <taxon>Pseudomonadota</taxon>
        <taxon>Alphaproteobacteria</taxon>
        <taxon>Hyphomicrobiales</taxon>
        <taxon>Phyllobacteriaceae</taxon>
        <taxon>Phyllobacterium</taxon>
    </lineage>
</organism>
<dbReference type="Pfam" id="PF17678">
    <property type="entry name" value="Glyco_hydro_92N"/>
    <property type="match status" value="1"/>
</dbReference>
<evidence type="ECO:0000259" key="1">
    <source>
        <dbReference type="Pfam" id="PF07971"/>
    </source>
</evidence>
<evidence type="ECO:0000313" key="3">
    <source>
        <dbReference type="EMBL" id="RCW87242.1"/>
    </source>
</evidence>
<dbReference type="Gene3D" id="1.20.1050.60">
    <property type="entry name" value="alpha-1,2-mannosidase"/>
    <property type="match status" value="1"/>
</dbReference>
<name>A0A368Z457_9HYPH</name>
<dbReference type="InterPro" id="IPR005887">
    <property type="entry name" value="GH92_a_mannosidase_put"/>
</dbReference>
<dbReference type="PANTHER" id="PTHR12143">
    <property type="entry name" value="PEPTIDE N-GLYCANASE PNGASE -RELATED"/>
    <property type="match status" value="1"/>
</dbReference>